<gene>
    <name evidence="4" type="primary">rplQ</name>
    <name evidence="6" type="ORF">A6D92_11475</name>
</gene>
<evidence type="ECO:0000313" key="7">
    <source>
        <dbReference type="Proteomes" id="UP000194267"/>
    </source>
</evidence>
<dbReference type="InterPro" id="IPR047859">
    <property type="entry name" value="Ribosomal_bL17_CS"/>
</dbReference>
<dbReference type="EMBL" id="LWLV01000970">
    <property type="protein sequence ID" value="OTA40960.1"/>
    <property type="molecule type" value="Genomic_DNA"/>
</dbReference>
<dbReference type="PANTHER" id="PTHR14413:SF16">
    <property type="entry name" value="LARGE RIBOSOMAL SUBUNIT PROTEIN BL17M"/>
    <property type="match status" value="1"/>
</dbReference>
<dbReference type="GO" id="GO:0022625">
    <property type="term" value="C:cytosolic large ribosomal subunit"/>
    <property type="evidence" value="ECO:0007669"/>
    <property type="project" value="TreeGrafter"/>
</dbReference>
<dbReference type="GO" id="GO:0003735">
    <property type="term" value="F:structural constituent of ribosome"/>
    <property type="evidence" value="ECO:0007669"/>
    <property type="project" value="InterPro"/>
</dbReference>
<dbReference type="NCBIfam" id="TIGR00059">
    <property type="entry name" value="L17"/>
    <property type="match status" value="1"/>
</dbReference>
<dbReference type="PROSITE" id="PS01167">
    <property type="entry name" value="RIBOSOMAL_L17"/>
    <property type="match status" value="1"/>
</dbReference>
<comment type="similarity">
    <text evidence="1 4 5">Belongs to the bacterial ribosomal protein bL17 family.</text>
</comment>
<evidence type="ECO:0000256" key="3">
    <source>
        <dbReference type="ARBA" id="ARBA00023274"/>
    </source>
</evidence>
<evidence type="ECO:0000256" key="4">
    <source>
        <dbReference type="HAMAP-Rule" id="MF_01368"/>
    </source>
</evidence>
<dbReference type="HAMAP" id="MF_01368">
    <property type="entry name" value="Ribosomal_bL17"/>
    <property type="match status" value="1"/>
</dbReference>
<name>A0A1Y2T3A9_SYMTR</name>
<accession>A0A1Y2T3A9</accession>
<dbReference type="SUPFAM" id="SSF64263">
    <property type="entry name" value="Prokaryotic ribosomal protein L17"/>
    <property type="match status" value="1"/>
</dbReference>
<organism evidence="6 7">
    <name type="scientific">Symbiobacterium thermophilum</name>
    <dbReference type="NCBI Taxonomy" id="2734"/>
    <lineage>
        <taxon>Bacteria</taxon>
        <taxon>Bacillati</taxon>
        <taxon>Bacillota</taxon>
        <taxon>Clostridia</taxon>
        <taxon>Eubacteriales</taxon>
        <taxon>Symbiobacteriaceae</taxon>
        <taxon>Symbiobacterium</taxon>
    </lineage>
</organism>
<sequence length="113" mass="12628">MAKYQKLGRDSSARKALFRAAVTALFDKERIETTEAKAKAVQPIAEEMITLAKRGDLHARRQALAYIYDESVVTKLFSQIAPRYADRNGGYTRVIRTGVRRGDAAPMAILELV</sequence>
<evidence type="ECO:0000256" key="5">
    <source>
        <dbReference type="RuleBase" id="RU000660"/>
    </source>
</evidence>
<dbReference type="Gene3D" id="3.90.1030.10">
    <property type="entry name" value="Ribosomal protein L17"/>
    <property type="match status" value="1"/>
</dbReference>
<dbReference type="AlphaFoldDB" id="A0A1Y2T3A9"/>
<dbReference type="Pfam" id="PF01196">
    <property type="entry name" value="Ribosomal_L17"/>
    <property type="match status" value="1"/>
</dbReference>
<dbReference type="PANTHER" id="PTHR14413">
    <property type="entry name" value="RIBOSOMAL PROTEIN L17"/>
    <property type="match status" value="1"/>
</dbReference>
<dbReference type="GO" id="GO:0006412">
    <property type="term" value="P:translation"/>
    <property type="evidence" value="ECO:0007669"/>
    <property type="project" value="UniProtKB-UniRule"/>
</dbReference>
<reference evidence="7" key="1">
    <citation type="submission" date="2016-04" db="EMBL/GenBank/DDBJ databases">
        <authorList>
            <person name="Antunes L.P."/>
            <person name="Martins L.F."/>
            <person name="Pereira R.V."/>
            <person name="Thomas A.M."/>
            <person name="Barbosa D."/>
            <person name="Nascimento L."/>
            <person name="Silva G.M."/>
            <person name="Condomitti G.W."/>
            <person name="Digiampietri L.A."/>
            <person name="Lombardi K.C."/>
            <person name="Ramos P.L."/>
            <person name="Quaggio R.B."/>
            <person name="Oliveira J.C."/>
            <person name="Pascon R.C."/>
            <person name="Cruz J.B."/>
            <person name="Silva A.M."/>
            <person name="Setubal J.C."/>
        </authorList>
    </citation>
    <scope>NUCLEOTIDE SEQUENCE [LARGE SCALE GENOMIC DNA]</scope>
</reference>
<comment type="caution">
    <text evidence="6">The sequence shown here is derived from an EMBL/GenBank/DDBJ whole genome shotgun (WGS) entry which is preliminary data.</text>
</comment>
<dbReference type="Proteomes" id="UP000194267">
    <property type="component" value="Unassembled WGS sequence"/>
</dbReference>
<protein>
    <recommendedName>
        <fullName evidence="4">Large ribosomal subunit protein bL17</fullName>
    </recommendedName>
</protein>
<dbReference type="FunFam" id="3.90.1030.10:FF:000001">
    <property type="entry name" value="50S ribosomal protein L17"/>
    <property type="match status" value="1"/>
</dbReference>
<evidence type="ECO:0000256" key="1">
    <source>
        <dbReference type="ARBA" id="ARBA00008777"/>
    </source>
</evidence>
<comment type="subunit">
    <text evidence="4">Part of the 50S ribosomal subunit. Contacts protein L32.</text>
</comment>
<evidence type="ECO:0000313" key="6">
    <source>
        <dbReference type="EMBL" id="OTA40960.1"/>
    </source>
</evidence>
<proteinExistence type="inferred from homology"/>
<keyword evidence="3 4" id="KW-0687">Ribonucleoprotein</keyword>
<evidence type="ECO:0000256" key="2">
    <source>
        <dbReference type="ARBA" id="ARBA00022980"/>
    </source>
</evidence>
<keyword evidence="2 4" id="KW-0689">Ribosomal protein</keyword>
<dbReference type="InterPro" id="IPR036373">
    <property type="entry name" value="Ribosomal_bL17_sf"/>
</dbReference>
<dbReference type="InterPro" id="IPR000456">
    <property type="entry name" value="Ribosomal_bL17"/>
</dbReference>